<organism evidence="2 3">
    <name type="scientific">Streptosporangium subroseum</name>
    <dbReference type="NCBI Taxonomy" id="106412"/>
    <lineage>
        <taxon>Bacteria</taxon>
        <taxon>Bacillati</taxon>
        <taxon>Actinomycetota</taxon>
        <taxon>Actinomycetes</taxon>
        <taxon>Streptosporangiales</taxon>
        <taxon>Streptosporangiaceae</taxon>
        <taxon>Streptosporangium</taxon>
    </lineage>
</organism>
<protein>
    <recommendedName>
        <fullName evidence="1">Transposase IS204/IS1001/IS1096/IS1165 zinc-finger domain-containing protein</fullName>
    </recommendedName>
</protein>
<dbReference type="AlphaFoldDB" id="A0A239IZ35"/>
<sequence length="104" mass="11659">MLHAPASENACCLRLLCPAPREMDVLNVETLGDTVLIEARTVASEASRPECGLFSPRVHSRYRRTVWDLATSGRPVKVELKVRRFFWQSSMGIDPLLNAFNSLS</sequence>
<dbReference type="Pfam" id="PF14690">
    <property type="entry name" value="Zn_ribbon_ISL3"/>
    <property type="match status" value="1"/>
</dbReference>
<gene>
    <name evidence="2" type="ORF">SAMN05216276_10219</name>
</gene>
<dbReference type="InterPro" id="IPR029261">
    <property type="entry name" value="Transposase_Znf"/>
</dbReference>
<dbReference type="Proteomes" id="UP000198282">
    <property type="component" value="Unassembled WGS sequence"/>
</dbReference>
<dbReference type="EMBL" id="FZOD01000021">
    <property type="protein sequence ID" value="SNS98253.1"/>
    <property type="molecule type" value="Genomic_DNA"/>
</dbReference>
<keyword evidence="3" id="KW-1185">Reference proteome</keyword>
<accession>A0A239IZ35</accession>
<proteinExistence type="predicted"/>
<evidence type="ECO:0000313" key="2">
    <source>
        <dbReference type="EMBL" id="SNS98253.1"/>
    </source>
</evidence>
<evidence type="ECO:0000259" key="1">
    <source>
        <dbReference type="Pfam" id="PF14690"/>
    </source>
</evidence>
<reference evidence="2 3" key="1">
    <citation type="submission" date="2017-06" db="EMBL/GenBank/DDBJ databases">
        <authorList>
            <person name="Kim H.J."/>
            <person name="Triplett B.A."/>
        </authorList>
    </citation>
    <scope>NUCLEOTIDE SEQUENCE [LARGE SCALE GENOMIC DNA]</scope>
    <source>
        <strain evidence="2 3">CGMCC 4.2132</strain>
    </source>
</reference>
<name>A0A239IZ35_9ACTN</name>
<evidence type="ECO:0000313" key="3">
    <source>
        <dbReference type="Proteomes" id="UP000198282"/>
    </source>
</evidence>
<feature type="domain" description="Transposase IS204/IS1001/IS1096/IS1165 zinc-finger" evidence="1">
    <location>
        <begin position="49"/>
        <end position="86"/>
    </location>
</feature>